<reference evidence="8 9" key="1">
    <citation type="submission" date="2023-05" db="EMBL/GenBank/DDBJ databases">
        <title>A 100% complete, gapless, phased diploid assembly of the Scenedesmus obliquus UTEX 3031 genome.</title>
        <authorList>
            <person name="Biondi T.C."/>
            <person name="Hanschen E.R."/>
            <person name="Kwon T."/>
            <person name="Eng W."/>
            <person name="Kruse C.P.S."/>
            <person name="Koehler S.I."/>
            <person name="Kunde Y."/>
            <person name="Gleasner C.D."/>
            <person name="You Mak K.T."/>
            <person name="Polle J."/>
            <person name="Hovde B.T."/>
            <person name="Starkenburg S.R."/>
        </authorList>
    </citation>
    <scope>NUCLEOTIDE SEQUENCE [LARGE SCALE GENOMIC DNA]</scope>
    <source>
        <strain evidence="8 9">DOE0152z</strain>
    </source>
</reference>
<evidence type="ECO:0000256" key="1">
    <source>
        <dbReference type="ARBA" id="ARBA00008723"/>
    </source>
</evidence>
<dbReference type="CDD" id="cd00839">
    <property type="entry name" value="MPP_PAPs"/>
    <property type="match status" value="2"/>
</dbReference>
<evidence type="ECO:0000313" key="9">
    <source>
        <dbReference type="Proteomes" id="UP001244341"/>
    </source>
</evidence>
<dbReference type="InterPro" id="IPR039331">
    <property type="entry name" value="PAPs-like"/>
</dbReference>
<dbReference type="SMART" id="SM00060">
    <property type="entry name" value="FN3"/>
    <property type="match status" value="2"/>
</dbReference>
<evidence type="ECO:0000256" key="3">
    <source>
        <dbReference type="ARBA" id="ARBA00022801"/>
    </source>
</evidence>
<sequence length="1521" mass="166281">MAIMTQALRATDGPAKLAEAMKPFRLCSARRLGLLAEDRQRSFACAVGKEALTGQTVLFDAPGLTVCNVMVCAKRLQFSASGVPLTRDAALTAAAAAAAAAAAGDDDAVKPSSVMDGCKDYTSQDYRTCPTGKQCVETYKPGDNVCSCFHCSAFTGRRTCEQGDTPMGYESCCFTCPDQPICAVCTTPCVPEFQSVEVIVGTLPTTPDSYTTSSFQYTSTTTATNLGSNAQTVSVTFSFQQTLTATLSYAKEIQYQEKAVAGIGIPFLTKATVEAASSLRWPLFGRSTSSCIATADRCSVKAVAGIGIPFHTKATVEFFATQKFTTTETKTETRATTVTTALTQQIPALTAQTFPLSPPVVYEQADATCASNPVCSSYGLQGNCCPDDRGVYNGCCSFCALRPACQEYARDNTTMCCPSKTNVRNPCCDNSSSSSGAGISAEAAAAGDRKLLVKILPDEQPKSVTFDNSLQLGSPDIKQSDPRITKKAPGCILPEQVHITFWSATSVLVSWASCDAVLGTTQPPQPRPTAGVKSIVLYGTSPKKLRKTATGVATSYANDYSKSKRQGTYASPLLHHVLLTGLVPGQQYFYKVVGDNHIHSSSSSSVDAATKKTPVTSKTFNFTVPRTGFPLRLGVLADPGQTYNTSEVLAGLIASKPQMLLMGGDFGYADNWMAPEQPITDSSIYYTFTYQPKWDTWGRLFEPLLSHVPLMHTHGNHEIEPLANGEHMNAYNHRFPVPQNGSAAPTKFTAVTAEDPFANLYHAAELPGVFKALFLTSYSPNQTFSKQEEQYKWLEQQLAQTDRTKTPWLIVVTHAPWYMSYKGHFRENECMREAYEPLLLKHKVDMVLSGHTHAYERTKPTAQYQVDECGPVYFTIGDGGNIEGLYKDFIDTVQPKPAWCADPEIGTQFPSYQPQKCITRIGEYCPSKQPAYSAYREPSFGFGSLDLINATHASWKWTKNVVPGWKVADQPKSVPFDSHLQLRSPDIRPSDPRITKQAPGCSLPEQVHITYWSATSVLVSWASCDAVLGTTQPPQPWPTAGVKSTVLYGTHKKKVSKAATGVATIYAYDYSKSRRPGTYASPLLHHVLLTGLVPGQQYFYKVVGDSGRSSSSSSSSDAVREHSPKTSKTFNFTVPRTGFPLRLGVLADPGQTYNTSQVLAGLIASKPQMVLLGGDFGYADDWFGPELPIDWAQYGTFTYQPKWDTWGRLFEPLLSHVPFMHTHGNHEIEPLPTGERFKAYNARFPVPQRSSAAPTKFSAATAADPFANLYHAVELPGVFKALFLTSYSPGQTFSRQEEQYRWLEQQLAQTDRTKTPWLIVATHAPWYISYAGHFRENECMREAYEPLLLKHKVDMVFSGHTHAYERTKPLANYQVDECGPVYFTIGDGGNIEGLYKDFIDTVQPKPAFCSNPEIGTQFPSYQPQKCITRIGEYCPSKQPPYSAYREPSFGFGTLELINATHAHWKWTKNLMPRWKVADQVTIVRGGNAAGKGSQAGGAALAKGAAANAAAAQAAFHQVLYM</sequence>
<dbReference type="SUPFAM" id="SSF49363">
    <property type="entry name" value="Purple acid phosphatase, N-terminal domain"/>
    <property type="match status" value="2"/>
</dbReference>
<gene>
    <name evidence="8" type="ORF">OEZ85_012452</name>
</gene>
<keyword evidence="2" id="KW-0732">Signal</keyword>
<evidence type="ECO:0000256" key="6">
    <source>
        <dbReference type="SAM" id="MobiDB-lite"/>
    </source>
</evidence>
<evidence type="ECO:0000256" key="2">
    <source>
        <dbReference type="ARBA" id="ARBA00022729"/>
    </source>
</evidence>
<feature type="region of interest" description="Disordered" evidence="6">
    <location>
        <begin position="1108"/>
        <end position="1129"/>
    </location>
</feature>
<name>A0ABY8TU47_TETOB</name>
<dbReference type="PANTHER" id="PTHR22953">
    <property type="entry name" value="ACID PHOSPHATASE RELATED"/>
    <property type="match status" value="1"/>
</dbReference>
<dbReference type="Gene3D" id="3.60.21.10">
    <property type="match status" value="4"/>
</dbReference>
<dbReference type="Pfam" id="PF14008">
    <property type="entry name" value="Metallophos_C"/>
    <property type="match status" value="2"/>
</dbReference>
<dbReference type="InterPro" id="IPR003961">
    <property type="entry name" value="FN3_dom"/>
</dbReference>
<dbReference type="Pfam" id="PF16656">
    <property type="entry name" value="Pur_ac_phosph_N"/>
    <property type="match status" value="1"/>
</dbReference>
<organism evidence="8 9">
    <name type="scientific">Tetradesmus obliquus</name>
    <name type="common">Green alga</name>
    <name type="synonym">Acutodesmus obliquus</name>
    <dbReference type="NCBI Taxonomy" id="3088"/>
    <lineage>
        <taxon>Eukaryota</taxon>
        <taxon>Viridiplantae</taxon>
        <taxon>Chlorophyta</taxon>
        <taxon>core chlorophytes</taxon>
        <taxon>Chlorophyceae</taxon>
        <taxon>CS clade</taxon>
        <taxon>Sphaeropleales</taxon>
        <taxon>Scenedesmaceae</taxon>
        <taxon>Tetradesmus</taxon>
    </lineage>
</organism>
<dbReference type="Gene3D" id="2.170.15.10">
    <property type="entry name" value="Proaerolysin, chain A, domain 3"/>
    <property type="match status" value="1"/>
</dbReference>
<dbReference type="EMBL" id="CP126210">
    <property type="protein sequence ID" value="WIA12409.1"/>
    <property type="molecule type" value="Genomic_DNA"/>
</dbReference>
<evidence type="ECO:0000313" key="8">
    <source>
        <dbReference type="EMBL" id="WIA12409.1"/>
    </source>
</evidence>
<keyword evidence="4" id="KW-0325">Glycoprotein</keyword>
<dbReference type="PANTHER" id="PTHR22953:SF153">
    <property type="entry name" value="PURPLE ACID PHOSPHATASE"/>
    <property type="match status" value="1"/>
</dbReference>
<dbReference type="Proteomes" id="UP001244341">
    <property type="component" value="Chromosome 3b"/>
</dbReference>
<dbReference type="InterPro" id="IPR008963">
    <property type="entry name" value="Purple_acid_Pase-like_N"/>
</dbReference>
<feature type="domain" description="Fibronectin type-III" evidence="7">
    <location>
        <begin position="491"/>
        <end position="601"/>
    </location>
</feature>
<feature type="domain" description="Fibronectin type-III" evidence="7">
    <location>
        <begin position="1001"/>
        <end position="1111"/>
    </location>
</feature>
<keyword evidence="9" id="KW-1185">Reference proteome</keyword>
<accession>A0ABY8TU47</accession>
<dbReference type="EC" id="3.1.3.2" evidence="5"/>
<protein>
    <recommendedName>
        <fullName evidence="5">Purple acid phosphatase</fullName>
        <ecNumber evidence="5">3.1.3.2</ecNumber>
    </recommendedName>
</protein>
<comment type="similarity">
    <text evidence="1 5">Belongs to the metallophosphoesterase superfamily. Purple acid phosphatase family.</text>
</comment>
<dbReference type="Pfam" id="PF00149">
    <property type="entry name" value="Metallophos"/>
    <property type="match status" value="2"/>
</dbReference>
<proteinExistence type="inferred from homology"/>
<evidence type="ECO:0000259" key="7">
    <source>
        <dbReference type="SMART" id="SM00060"/>
    </source>
</evidence>
<evidence type="ECO:0000256" key="4">
    <source>
        <dbReference type="ARBA" id="ARBA00023180"/>
    </source>
</evidence>
<dbReference type="InterPro" id="IPR041792">
    <property type="entry name" value="MPP_PAP"/>
</dbReference>
<dbReference type="InterPro" id="IPR004843">
    <property type="entry name" value="Calcineurin-like_PHP"/>
</dbReference>
<keyword evidence="3 5" id="KW-0378">Hydrolase</keyword>
<comment type="catalytic activity">
    <reaction evidence="5">
        <text>a phosphate monoester + H2O = an alcohol + phosphate</text>
        <dbReference type="Rhea" id="RHEA:15017"/>
        <dbReference type="ChEBI" id="CHEBI:15377"/>
        <dbReference type="ChEBI" id="CHEBI:30879"/>
        <dbReference type="ChEBI" id="CHEBI:43474"/>
        <dbReference type="ChEBI" id="CHEBI:67140"/>
        <dbReference type="EC" id="3.1.3.2"/>
    </reaction>
</comment>
<evidence type="ECO:0000256" key="5">
    <source>
        <dbReference type="RuleBase" id="RU361203"/>
    </source>
</evidence>
<dbReference type="SUPFAM" id="SSF56300">
    <property type="entry name" value="Metallo-dependent phosphatases"/>
    <property type="match status" value="2"/>
</dbReference>
<dbReference type="InterPro" id="IPR015914">
    <property type="entry name" value="PAPs_N"/>
</dbReference>
<dbReference type="Gene3D" id="2.60.40.380">
    <property type="entry name" value="Purple acid phosphatase-like, N-terminal"/>
    <property type="match status" value="2"/>
</dbReference>
<dbReference type="InterPro" id="IPR029052">
    <property type="entry name" value="Metallo-depent_PP-like"/>
</dbReference>
<dbReference type="InterPro" id="IPR025733">
    <property type="entry name" value="PAPs_C"/>
</dbReference>